<protein>
    <recommendedName>
        <fullName evidence="9">ABC transporter domain-containing protein</fullName>
    </recommendedName>
</protein>
<dbReference type="AlphaFoldDB" id="X1GTS0"/>
<keyword evidence="3" id="KW-1003">Cell membrane</keyword>
<dbReference type="Gene3D" id="3.40.50.300">
    <property type="entry name" value="P-loop containing nucleotide triphosphate hydrolases"/>
    <property type="match status" value="1"/>
</dbReference>
<keyword evidence="5" id="KW-0547">Nucleotide-binding</keyword>
<evidence type="ECO:0000256" key="4">
    <source>
        <dbReference type="ARBA" id="ARBA00022692"/>
    </source>
</evidence>
<dbReference type="Pfam" id="PF00005">
    <property type="entry name" value="ABC_tran"/>
    <property type="match status" value="1"/>
</dbReference>
<dbReference type="PROSITE" id="PS50893">
    <property type="entry name" value="ABC_TRANSPORTER_2"/>
    <property type="match status" value="1"/>
</dbReference>
<dbReference type="InterPro" id="IPR003439">
    <property type="entry name" value="ABC_transporter-like_ATP-bd"/>
</dbReference>
<keyword evidence="8" id="KW-0472">Membrane</keyword>
<dbReference type="SUPFAM" id="SSF52540">
    <property type="entry name" value="P-loop containing nucleoside triphosphate hydrolases"/>
    <property type="match status" value="1"/>
</dbReference>
<evidence type="ECO:0000256" key="6">
    <source>
        <dbReference type="ARBA" id="ARBA00022840"/>
    </source>
</evidence>
<keyword evidence="4" id="KW-0812">Transmembrane</keyword>
<organism evidence="10">
    <name type="scientific">marine sediment metagenome</name>
    <dbReference type="NCBI Taxonomy" id="412755"/>
    <lineage>
        <taxon>unclassified sequences</taxon>
        <taxon>metagenomes</taxon>
        <taxon>ecological metagenomes</taxon>
    </lineage>
</organism>
<evidence type="ECO:0000256" key="2">
    <source>
        <dbReference type="ARBA" id="ARBA00022448"/>
    </source>
</evidence>
<dbReference type="SMART" id="SM00382">
    <property type="entry name" value="AAA"/>
    <property type="match status" value="1"/>
</dbReference>
<comment type="subcellular location">
    <subcellularLocation>
        <location evidence="1">Cell membrane</location>
        <topology evidence="1">Multi-pass membrane protein</topology>
    </subcellularLocation>
</comment>
<sequence length="276" mass="30654">QKVALVGPSGAGKSTIAGMLLRFIGPTSGSITIDGQPLLEIQRDDWLNQISWVPQHPYLFNDTIATNIRLARPEASLDEVKWAAQQAHAHEFINKLPHRYNTVIGERATRLSGGQAQRIALARAFLKDSPFIILDEATANLDPLHEIQLVESLERLLENKTALIIAHRLNTIAQADQIYLLDKGEVLGAGVHRKLIQTEGLYQRLVQAYVETTVPISHPKEGTIPEIKRTDIPLMENVIPFKTGFATPRMFTEQTYTYPKIGASTSIKHSNACSHT</sequence>
<comment type="caution">
    <text evidence="10">The sequence shown here is derived from an EMBL/GenBank/DDBJ whole genome shotgun (WGS) entry which is preliminary data.</text>
</comment>
<proteinExistence type="predicted"/>
<evidence type="ECO:0000256" key="5">
    <source>
        <dbReference type="ARBA" id="ARBA00022741"/>
    </source>
</evidence>
<dbReference type="PANTHER" id="PTHR24221:SF590">
    <property type="entry name" value="COMPONENT LINKED WITH THE ASSEMBLY OF CYTOCHROME' TRANSPORT TRANSMEMBRANE ATP-BINDING PROTEIN ABC TRANSPORTER CYDD-RELATED"/>
    <property type="match status" value="1"/>
</dbReference>
<keyword evidence="7" id="KW-1133">Transmembrane helix</keyword>
<feature type="non-terminal residue" evidence="10">
    <location>
        <position position="1"/>
    </location>
</feature>
<dbReference type="InterPro" id="IPR039421">
    <property type="entry name" value="Type_1_exporter"/>
</dbReference>
<dbReference type="InterPro" id="IPR027417">
    <property type="entry name" value="P-loop_NTPase"/>
</dbReference>
<evidence type="ECO:0000256" key="8">
    <source>
        <dbReference type="ARBA" id="ARBA00023136"/>
    </source>
</evidence>
<dbReference type="GO" id="GO:0005524">
    <property type="term" value="F:ATP binding"/>
    <property type="evidence" value="ECO:0007669"/>
    <property type="project" value="UniProtKB-KW"/>
</dbReference>
<feature type="domain" description="ABC transporter" evidence="9">
    <location>
        <begin position="1"/>
        <end position="208"/>
    </location>
</feature>
<dbReference type="EMBL" id="BARU01021635">
    <property type="protein sequence ID" value="GAH48270.1"/>
    <property type="molecule type" value="Genomic_DNA"/>
</dbReference>
<dbReference type="GO" id="GO:0005886">
    <property type="term" value="C:plasma membrane"/>
    <property type="evidence" value="ECO:0007669"/>
    <property type="project" value="UniProtKB-SubCell"/>
</dbReference>
<dbReference type="PANTHER" id="PTHR24221">
    <property type="entry name" value="ATP-BINDING CASSETTE SUB-FAMILY B"/>
    <property type="match status" value="1"/>
</dbReference>
<evidence type="ECO:0000256" key="3">
    <source>
        <dbReference type="ARBA" id="ARBA00022475"/>
    </source>
</evidence>
<accession>X1GTS0</accession>
<dbReference type="FunFam" id="3.40.50.300:FF:000221">
    <property type="entry name" value="Multidrug ABC transporter ATP-binding protein"/>
    <property type="match status" value="1"/>
</dbReference>
<dbReference type="InterPro" id="IPR003593">
    <property type="entry name" value="AAA+_ATPase"/>
</dbReference>
<reference evidence="10" key="1">
    <citation type="journal article" date="2014" name="Front. Microbiol.">
        <title>High frequency of phylogenetically diverse reductive dehalogenase-homologous genes in deep subseafloor sedimentary metagenomes.</title>
        <authorList>
            <person name="Kawai M."/>
            <person name="Futagami T."/>
            <person name="Toyoda A."/>
            <person name="Takaki Y."/>
            <person name="Nishi S."/>
            <person name="Hori S."/>
            <person name="Arai W."/>
            <person name="Tsubouchi T."/>
            <person name="Morono Y."/>
            <person name="Uchiyama I."/>
            <person name="Ito T."/>
            <person name="Fujiyama A."/>
            <person name="Inagaki F."/>
            <person name="Takami H."/>
        </authorList>
    </citation>
    <scope>NUCLEOTIDE SEQUENCE</scope>
    <source>
        <strain evidence="10">Expedition CK06-06</strain>
    </source>
</reference>
<dbReference type="GO" id="GO:0042626">
    <property type="term" value="F:ATPase-coupled transmembrane transporter activity"/>
    <property type="evidence" value="ECO:0007669"/>
    <property type="project" value="TreeGrafter"/>
</dbReference>
<keyword evidence="6" id="KW-0067">ATP-binding</keyword>
<dbReference type="GO" id="GO:0016887">
    <property type="term" value="F:ATP hydrolysis activity"/>
    <property type="evidence" value="ECO:0007669"/>
    <property type="project" value="InterPro"/>
</dbReference>
<evidence type="ECO:0000256" key="1">
    <source>
        <dbReference type="ARBA" id="ARBA00004651"/>
    </source>
</evidence>
<dbReference type="PROSITE" id="PS00211">
    <property type="entry name" value="ABC_TRANSPORTER_1"/>
    <property type="match status" value="1"/>
</dbReference>
<dbReference type="InterPro" id="IPR017871">
    <property type="entry name" value="ABC_transporter-like_CS"/>
</dbReference>
<evidence type="ECO:0000313" key="10">
    <source>
        <dbReference type="EMBL" id="GAH48270.1"/>
    </source>
</evidence>
<evidence type="ECO:0000259" key="9">
    <source>
        <dbReference type="PROSITE" id="PS50893"/>
    </source>
</evidence>
<gene>
    <name evidence="10" type="ORF">S03H2_35382</name>
</gene>
<keyword evidence="2" id="KW-0813">Transport</keyword>
<evidence type="ECO:0000256" key="7">
    <source>
        <dbReference type="ARBA" id="ARBA00022989"/>
    </source>
</evidence>
<name>X1GTS0_9ZZZZ</name>